<sequence length="68" mass="7702">MAAAGRWLRQKIDVFSVVNGERDHVHLRVSKAVNSLKGVSSRMLRKQSQARFERCFGSCLQSLSYFSA</sequence>
<reference evidence="2" key="1">
    <citation type="journal article" date="2012" name="PLoS ONE">
        <title>Gene sets for utilization of primary and secondary nutrition supplies in the distal gut of endangered iberian lynx.</title>
        <authorList>
            <person name="Alcaide M."/>
            <person name="Messina E."/>
            <person name="Richter M."/>
            <person name="Bargiela R."/>
            <person name="Peplies J."/>
            <person name="Huws S.A."/>
            <person name="Newbold C.J."/>
            <person name="Golyshin P.N."/>
            <person name="Simon M.A."/>
            <person name="Lopez G."/>
            <person name="Yakimov M.M."/>
            <person name="Ferrer M."/>
        </authorList>
    </citation>
    <scope>NUCLEOTIDE SEQUENCE</scope>
</reference>
<proteinExistence type="predicted"/>
<dbReference type="GO" id="GO:0003677">
    <property type="term" value="F:DNA binding"/>
    <property type="evidence" value="ECO:0007669"/>
    <property type="project" value="InterPro"/>
</dbReference>
<dbReference type="SUPFAM" id="SSF143422">
    <property type="entry name" value="Transposase IS200-like"/>
    <property type="match status" value="1"/>
</dbReference>
<dbReference type="InterPro" id="IPR002686">
    <property type="entry name" value="Transposase_17"/>
</dbReference>
<gene>
    <name evidence="2" type="ORF">EVA_20707</name>
</gene>
<dbReference type="GO" id="GO:0006313">
    <property type="term" value="P:DNA transposition"/>
    <property type="evidence" value="ECO:0007669"/>
    <property type="project" value="InterPro"/>
</dbReference>
<dbReference type="GO" id="GO:0004803">
    <property type="term" value="F:transposase activity"/>
    <property type="evidence" value="ECO:0007669"/>
    <property type="project" value="InterPro"/>
</dbReference>
<dbReference type="InterPro" id="IPR036515">
    <property type="entry name" value="Transposase_17_sf"/>
</dbReference>
<feature type="non-terminal residue" evidence="2">
    <location>
        <position position="68"/>
    </location>
</feature>
<dbReference type="AlphaFoldDB" id="J9FNL7"/>
<feature type="domain" description="Transposase IS200-like" evidence="1">
    <location>
        <begin position="15"/>
        <end position="67"/>
    </location>
</feature>
<dbReference type="Pfam" id="PF01797">
    <property type="entry name" value="Y1_Tnp"/>
    <property type="match status" value="1"/>
</dbReference>
<dbReference type="EMBL" id="AMCI01008350">
    <property type="protein sequence ID" value="EJW91187.1"/>
    <property type="molecule type" value="Genomic_DNA"/>
</dbReference>
<name>J9FNL7_9ZZZZ</name>
<evidence type="ECO:0000259" key="1">
    <source>
        <dbReference type="Pfam" id="PF01797"/>
    </source>
</evidence>
<comment type="caution">
    <text evidence="2">The sequence shown here is derived from an EMBL/GenBank/DDBJ whole genome shotgun (WGS) entry which is preliminary data.</text>
</comment>
<accession>J9FNL7</accession>
<organism evidence="2">
    <name type="scientific">gut metagenome</name>
    <dbReference type="NCBI Taxonomy" id="749906"/>
    <lineage>
        <taxon>unclassified sequences</taxon>
        <taxon>metagenomes</taxon>
        <taxon>organismal metagenomes</taxon>
    </lineage>
</organism>
<protein>
    <submittedName>
        <fullName evidence="2">Transposase IS200-like protein</fullName>
    </submittedName>
</protein>
<evidence type="ECO:0000313" key="2">
    <source>
        <dbReference type="EMBL" id="EJW91187.1"/>
    </source>
</evidence>